<dbReference type="PANTHER" id="PTHR34220:SF7">
    <property type="entry name" value="SENSOR HISTIDINE KINASE YPDA"/>
    <property type="match status" value="1"/>
</dbReference>
<feature type="transmembrane region" description="Helical" evidence="1">
    <location>
        <begin position="56"/>
        <end position="81"/>
    </location>
</feature>
<feature type="domain" description="Signal transduction histidine kinase internal region" evidence="2">
    <location>
        <begin position="188"/>
        <end position="264"/>
    </location>
</feature>
<dbReference type="Proteomes" id="UP000031246">
    <property type="component" value="Unassembled WGS sequence"/>
</dbReference>
<dbReference type="EMBL" id="JSYN01000021">
    <property type="protein sequence ID" value="KIA92291.1"/>
    <property type="molecule type" value="Genomic_DNA"/>
</dbReference>
<comment type="caution">
    <text evidence="3">The sequence shown here is derived from an EMBL/GenBank/DDBJ whole genome shotgun (WGS) entry which is preliminary data.</text>
</comment>
<dbReference type="PANTHER" id="PTHR34220">
    <property type="entry name" value="SENSOR HISTIDINE KINASE YPDA"/>
    <property type="match status" value="1"/>
</dbReference>
<dbReference type="AlphaFoldDB" id="A0A0C1D5J4"/>
<evidence type="ECO:0000313" key="3">
    <source>
        <dbReference type="EMBL" id="KIA92291.1"/>
    </source>
</evidence>
<dbReference type="GO" id="GO:0016020">
    <property type="term" value="C:membrane"/>
    <property type="evidence" value="ECO:0007669"/>
    <property type="project" value="InterPro"/>
</dbReference>
<dbReference type="Pfam" id="PF06580">
    <property type="entry name" value="His_kinase"/>
    <property type="match status" value="1"/>
</dbReference>
<dbReference type="InterPro" id="IPR050640">
    <property type="entry name" value="Bact_2-comp_sensor_kinase"/>
</dbReference>
<sequence length="374" mass="43710">MECFGIKIAILAQNMLKLAVTKSFKKTFLIHIICWAFFITYELTMVYIAYGKLEKLYVYLFFYSINISFFYVFAALLSYTFKVRKHRYLKGMAGYLLLLGLYLIIKSGADYLLSSSPARPPITTIYVENFFQRNIMRVLLFTILGLFYWSAGHIAFFKRQTLEAEKRELIIEKEKAELETQLTKSRNAYLQQQINPHMLFNALNFVYNSTQKYSNDAAQCIWLLSEVMRFSLEEADPDGKIKLDREVEQIDNLVAINRYRFKDPLHLNLQRDGDFKSNKIIPLILLTLTENVFKHGDLTQADSTAVLKLTVDENGLLTFYSRNLKKSKNEHPRIRKAVGLQNIRLRLDAFYRSGYQLKIDDPGDFYELTLTLQL</sequence>
<organism evidence="3 4">
    <name type="scientific">Pedobacter kyungheensis</name>
    <dbReference type="NCBI Taxonomy" id="1069985"/>
    <lineage>
        <taxon>Bacteria</taxon>
        <taxon>Pseudomonadati</taxon>
        <taxon>Bacteroidota</taxon>
        <taxon>Sphingobacteriia</taxon>
        <taxon>Sphingobacteriales</taxon>
        <taxon>Sphingobacteriaceae</taxon>
        <taxon>Pedobacter</taxon>
    </lineage>
</organism>
<feature type="transmembrane region" description="Helical" evidence="1">
    <location>
        <begin position="134"/>
        <end position="157"/>
    </location>
</feature>
<proteinExistence type="predicted"/>
<evidence type="ECO:0000256" key="1">
    <source>
        <dbReference type="SAM" id="Phobius"/>
    </source>
</evidence>
<reference evidence="3 4" key="1">
    <citation type="submission" date="2014-10" db="EMBL/GenBank/DDBJ databases">
        <title>Pedobacter Kyungheensis.</title>
        <authorList>
            <person name="Anderson B.M."/>
            <person name="Newman J.D."/>
        </authorList>
    </citation>
    <scope>NUCLEOTIDE SEQUENCE [LARGE SCALE GENOMIC DNA]</scope>
    <source>
        <strain evidence="3 4">KACC 16221</strain>
    </source>
</reference>
<feature type="transmembrane region" description="Helical" evidence="1">
    <location>
        <begin position="93"/>
        <end position="114"/>
    </location>
</feature>
<accession>A0A0C1D5J4</accession>
<protein>
    <recommendedName>
        <fullName evidence="2">Signal transduction histidine kinase internal region domain-containing protein</fullName>
    </recommendedName>
</protein>
<dbReference type="GO" id="GO:0000155">
    <property type="term" value="F:phosphorelay sensor kinase activity"/>
    <property type="evidence" value="ECO:0007669"/>
    <property type="project" value="InterPro"/>
</dbReference>
<name>A0A0C1D5J4_9SPHI</name>
<keyword evidence="1" id="KW-0472">Membrane</keyword>
<keyword evidence="1" id="KW-1133">Transmembrane helix</keyword>
<dbReference type="InterPro" id="IPR010559">
    <property type="entry name" value="Sig_transdc_His_kin_internal"/>
</dbReference>
<gene>
    <name evidence="3" type="ORF">OC25_17835</name>
</gene>
<keyword evidence="4" id="KW-1185">Reference proteome</keyword>
<keyword evidence="1" id="KW-0812">Transmembrane</keyword>
<feature type="transmembrane region" description="Helical" evidence="1">
    <location>
        <begin position="28"/>
        <end position="50"/>
    </location>
</feature>
<evidence type="ECO:0000313" key="4">
    <source>
        <dbReference type="Proteomes" id="UP000031246"/>
    </source>
</evidence>
<evidence type="ECO:0000259" key="2">
    <source>
        <dbReference type="Pfam" id="PF06580"/>
    </source>
</evidence>